<evidence type="ECO:0000256" key="8">
    <source>
        <dbReference type="PIRSR" id="PIRSR000705-3"/>
    </source>
</evidence>
<dbReference type="RefSeq" id="WP_075072253.1">
    <property type="nucleotide sequence ID" value="NZ_DF967972.1"/>
</dbReference>
<feature type="binding site" evidence="7">
    <location>
        <position position="45"/>
    </location>
    <ligand>
        <name>substrate</name>
    </ligand>
</feature>
<feature type="binding site" evidence="7">
    <location>
        <position position="86"/>
    </location>
    <ligand>
        <name>substrate</name>
    </ligand>
</feature>
<dbReference type="Gene3D" id="3.40.50.300">
    <property type="entry name" value="P-loop containing nucleotide triphosphate hydrolases"/>
    <property type="match status" value="1"/>
</dbReference>
<feature type="binding site" evidence="7">
    <location>
        <position position="81"/>
    </location>
    <ligand>
        <name>substrate</name>
    </ligand>
</feature>
<keyword evidence="3 8" id="KW-0547">Nucleotide-binding</keyword>
<dbReference type="GO" id="GO:0005524">
    <property type="term" value="F:ATP binding"/>
    <property type="evidence" value="ECO:0007669"/>
    <property type="project" value="UniProtKB-KW"/>
</dbReference>
<evidence type="ECO:0000259" key="9">
    <source>
        <dbReference type="Pfam" id="PF01712"/>
    </source>
</evidence>
<dbReference type="InterPro" id="IPR031314">
    <property type="entry name" value="DNK_dom"/>
</dbReference>
<dbReference type="AlphaFoldDB" id="A0A0S7B6Q0"/>
<evidence type="ECO:0000256" key="1">
    <source>
        <dbReference type="ARBA" id="ARBA00007420"/>
    </source>
</evidence>
<dbReference type="GO" id="GO:0005737">
    <property type="term" value="C:cytoplasm"/>
    <property type="evidence" value="ECO:0007669"/>
    <property type="project" value="TreeGrafter"/>
</dbReference>
<dbReference type="SUPFAM" id="SSF52540">
    <property type="entry name" value="P-loop containing nucleoside triphosphate hydrolases"/>
    <property type="match status" value="1"/>
</dbReference>
<evidence type="ECO:0000256" key="2">
    <source>
        <dbReference type="ARBA" id="ARBA00022679"/>
    </source>
</evidence>
<sequence length="220" mass="25807">MKKFIVVAGNIGVGKSTLVQLVCEHLDFQPFYEPVAENPYLADFYKSMDSWSFHSQVFFLTHRLRIHQLMARYPGAVIQDRSIYEDAEIFARNLARQGHMSERDYETYHQLYETVADFLTPPDLMIYLRASVPTLIQRISRRDRDYERTMQPEYLEQLNRLYEEWISGFTLCPVLTVPADDLDYVAHPRHLELIIHKVQEKLTGKEEVVFSSQDVQAAND</sequence>
<evidence type="ECO:0000256" key="3">
    <source>
        <dbReference type="ARBA" id="ARBA00022741"/>
    </source>
</evidence>
<dbReference type="Proteomes" id="UP000055060">
    <property type="component" value="Unassembled WGS sequence"/>
</dbReference>
<feature type="binding site" evidence="7">
    <location>
        <position position="147"/>
    </location>
    <ligand>
        <name>substrate</name>
    </ligand>
</feature>
<evidence type="ECO:0000256" key="7">
    <source>
        <dbReference type="PIRSR" id="PIRSR000705-2"/>
    </source>
</evidence>
<gene>
    <name evidence="10" type="ORF">LARV_00603</name>
</gene>
<keyword evidence="2" id="KW-0808">Transferase</keyword>
<dbReference type="FunFam" id="3.40.50.300:FF:000659">
    <property type="entry name" value="Deoxyguanosine kinase"/>
    <property type="match status" value="1"/>
</dbReference>
<dbReference type="PANTHER" id="PTHR10513:SF35">
    <property type="entry name" value="DEOXYADENOSINE KINASE"/>
    <property type="match status" value="1"/>
</dbReference>
<evidence type="ECO:0000313" key="10">
    <source>
        <dbReference type="EMBL" id="GAP12863.1"/>
    </source>
</evidence>
<comment type="similarity">
    <text evidence="1">Belongs to the DCK/DGK family.</text>
</comment>
<feature type="domain" description="Deoxynucleoside kinase" evidence="9">
    <location>
        <begin position="5"/>
        <end position="200"/>
    </location>
</feature>
<protein>
    <submittedName>
        <fullName evidence="10">Deoxynucleoside kinases</fullName>
    </submittedName>
</protein>
<proteinExistence type="inferred from homology"/>
<organism evidence="10">
    <name type="scientific">Longilinea arvoryzae</name>
    <dbReference type="NCBI Taxonomy" id="360412"/>
    <lineage>
        <taxon>Bacteria</taxon>
        <taxon>Bacillati</taxon>
        <taxon>Chloroflexota</taxon>
        <taxon>Anaerolineae</taxon>
        <taxon>Anaerolineales</taxon>
        <taxon>Anaerolineaceae</taxon>
        <taxon>Longilinea</taxon>
    </lineage>
</organism>
<dbReference type="GO" id="GO:0019136">
    <property type="term" value="F:deoxynucleoside kinase activity"/>
    <property type="evidence" value="ECO:0007669"/>
    <property type="project" value="InterPro"/>
</dbReference>
<evidence type="ECO:0000256" key="6">
    <source>
        <dbReference type="PIRSR" id="PIRSR000705-1"/>
    </source>
</evidence>
<evidence type="ECO:0000256" key="4">
    <source>
        <dbReference type="ARBA" id="ARBA00022777"/>
    </source>
</evidence>
<dbReference type="InterPro" id="IPR002624">
    <property type="entry name" value="DCK/DGK"/>
</dbReference>
<keyword evidence="4 10" id="KW-0418">Kinase</keyword>
<dbReference type="OrthoDB" id="9776634at2"/>
<name>A0A0S7B6Q0_9CHLR</name>
<evidence type="ECO:0000313" key="11">
    <source>
        <dbReference type="Proteomes" id="UP000055060"/>
    </source>
</evidence>
<feature type="binding site" evidence="8">
    <location>
        <begin position="138"/>
        <end position="142"/>
    </location>
    <ligand>
        <name>ATP</name>
        <dbReference type="ChEBI" id="CHEBI:30616"/>
    </ligand>
</feature>
<feature type="active site" description="Proton acceptor" evidence="6">
    <location>
        <position position="80"/>
    </location>
</feature>
<reference evidence="10" key="1">
    <citation type="submission" date="2015-07" db="EMBL/GenBank/DDBJ databases">
        <title>Draft Genome Sequences of Anaerolinea thermolimosa IMO-1, Bellilinea caldifistulae GOMI-1, Leptolinea tardivitalis YMTK-2, Levilinea saccharolytica KIBI-1,Longilinea arvoryzae KOME-1, Previously Described as Members of the Anaerolineaceae (Chloroflexi).</title>
        <authorList>
            <person name="Sekiguchi Y."/>
            <person name="Ohashi A."/>
            <person name="Matsuura N."/>
            <person name="Tourlousse M.D."/>
        </authorList>
    </citation>
    <scope>NUCLEOTIDE SEQUENCE [LARGE SCALE GENOMIC DNA]</scope>
    <source>
        <strain evidence="10">KOME-1</strain>
    </source>
</reference>
<keyword evidence="5 8" id="KW-0067">ATP-binding</keyword>
<dbReference type="PANTHER" id="PTHR10513">
    <property type="entry name" value="DEOXYNUCLEOSIDE KINASE"/>
    <property type="match status" value="1"/>
</dbReference>
<feature type="binding site" evidence="7">
    <location>
        <position position="56"/>
    </location>
    <ligand>
        <name>substrate</name>
    </ligand>
</feature>
<feature type="binding site" evidence="8">
    <location>
        <begin position="9"/>
        <end position="17"/>
    </location>
    <ligand>
        <name>ATP</name>
        <dbReference type="ChEBI" id="CHEBI:30616"/>
    </ligand>
</feature>
<evidence type="ECO:0000256" key="5">
    <source>
        <dbReference type="ARBA" id="ARBA00022840"/>
    </source>
</evidence>
<dbReference type="EMBL" id="DF967972">
    <property type="protein sequence ID" value="GAP12863.1"/>
    <property type="molecule type" value="Genomic_DNA"/>
</dbReference>
<dbReference type="InterPro" id="IPR050566">
    <property type="entry name" value="Deoxyribonucleoside_kinase"/>
</dbReference>
<dbReference type="STRING" id="360412.LARV_00603"/>
<accession>A0A0S7B6Q0</accession>
<dbReference type="Pfam" id="PF01712">
    <property type="entry name" value="dNK"/>
    <property type="match status" value="1"/>
</dbReference>
<feature type="binding site" evidence="7">
    <location>
        <position position="33"/>
    </location>
    <ligand>
        <name>substrate</name>
    </ligand>
</feature>
<dbReference type="PIRSF" id="PIRSF000705">
    <property type="entry name" value="DNK"/>
    <property type="match status" value="1"/>
</dbReference>
<dbReference type="CDD" id="cd01673">
    <property type="entry name" value="dNK"/>
    <property type="match status" value="1"/>
</dbReference>
<keyword evidence="11" id="KW-1185">Reference proteome</keyword>
<dbReference type="InterPro" id="IPR027417">
    <property type="entry name" value="P-loop_NTPase"/>
</dbReference>